<dbReference type="EMBL" id="CADCUA010000082">
    <property type="protein sequence ID" value="CAA9304186.1"/>
    <property type="molecule type" value="Genomic_DNA"/>
</dbReference>
<organism evidence="1">
    <name type="scientific">uncultured Lysobacter sp</name>
    <dbReference type="NCBI Taxonomy" id="271060"/>
    <lineage>
        <taxon>Bacteria</taxon>
        <taxon>Pseudomonadati</taxon>
        <taxon>Pseudomonadota</taxon>
        <taxon>Gammaproteobacteria</taxon>
        <taxon>Lysobacterales</taxon>
        <taxon>Lysobacteraceae</taxon>
        <taxon>Lysobacter</taxon>
        <taxon>environmental samples</taxon>
    </lineage>
</organism>
<accession>A0A6J4KF89</accession>
<proteinExistence type="predicted"/>
<reference evidence="1" key="1">
    <citation type="submission" date="2020-02" db="EMBL/GenBank/DDBJ databases">
        <authorList>
            <person name="Meier V. D."/>
        </authorList>
    </citation>
    <scope>NUCLEOTIDE SEQUENCE</scope>
    <source>
        <strain evidence="1">AVDCRST_MAG71</strain>
    </source>
</reference>
<dbReference type="AlphaFoldDB" id="A0A6J4KF89"/>
<name>A0A6J4KF89_9GAMM</name>
<protein>
    <submittedName>
        <fullName evidence="1">Uncharacterized protein</fullName>
    </submittedName>
</protein>
<sequence>MLATAVHPPRPGHAFAGMVYEARVNTAKRNCGSTTPFAEPSQPWRDD</sequence>
<evidence type="ECO:0000313" key="1">
    <source>
        <dbReference type="EMBL" id="CAA9304186.1"/>
    </source>
</evidence>
<gene>
    <name evidence="1" type="ORF">AVDCRST_MAG71-298</name>
</gene>